<name>G0J137_CYCMS</name>
<dbReference type="HOGENOM" id="CLU_070738_2_0_10"/>
<feature type="transmembrane region" description="Helical" evidence="1">
    <location>
        <begin position="201"/>
        <end position="219"/>
    </location>
</feature>
<dbReference type="OrthoDB" id="9811293at2"/>
<keyword evidence="1" id="KW-1133">Transmembrane helix</keyword>
<dbReference type="Proteomes" id="UP000001635">
    <property type="component" value="Chromosome"/>
</dbReference>
<dbReference type="AlphaFoldDB" id="G0J137"/>
<feature type="transmembrane region" description="Helical" evidence="1">
    <location>
        <begin position="137"/>
        <end position="159"/>
    </location>
</feature>
<dbReference type="PANTHER" id="PTHR39419">
    <property type="entry name" value="SLL0814 PROTEIN"/>
    <property type="match status" value="1"/>
</dbReference>
<keyword evidence="1" id="KW-0812">Transmembrane</keyword>
<dbReference type="InterPro" id="IPR007354">
    <property type="entry name" value="CruF-like"/>
</dbReference>
<dbReference type="PANTHER" id="PTHR39419:SF1">
    <property type="entry name" value="SLL0814 PROTEIN"/>
    <property type="match status" value="1"/>
</dbReference>
<dbReference type="eggNOG" id="COG2324">
    <property type="taxonomic scope" value="Bacteria"/>
</dbReference>
<dbReference type="STRING" id="880070.Cycma_2039"/>
<evidence type="ECO:0000313" key="2">
    <source>
        <dbReference type="EMBL" id="AEL25786.1"/>
    </source>
</evidence>
<feature type="transmembrane region" description="Helical" evidence="1">
    <location>
        <begin position="171"/>
        <end position="189"/>
    </location>
</feature>
<evidence type="ECO:0000313" key="3">
    <source>
        <dbReference type="Proteomes" id="UP000001635"/>
    </source>
</evidence>
<gene>
    <name evidence="2" type="ordered locus">Cycma_2039</name>
</gene>
<dbReference type="RefSeq" id="WP_014020081.1">
    <property type="nucleotide sequence ID" value="NC_015914.1"/>
</dbReference>
<organism evidence="2 3">
    <name type="scientific">Cyclobacterium marinum (strain ATCC 25205 / DSM 745 / LMG 13164 / NCIMB 1802)</name>
    <name type="common">Flectobacillus marinus</name>
    <dbReference type="NCBI Taxonomy" id="880070"/>
    <lineage>
        <taxon>Bacteria</taxon>
        <taxon>Pseudomonadati</taxon>
        <taxon>Bacteroidota</taxon>
        <taxon>Cytophagia</taxon>
        <taxon>Cytophagales</taxon>
        <taxon>Cyclobacteriaceae</taxon>
        <taxon>Cyclobacterium</taxon>
    </lineage>
</organism>
<sequence length="220" mass="25298">MPKNINSFLSLKPEKTLIAKIFITILHIVGLLGLYWEQSRPLFQLITPFHLIVVTGILLYFHRDFSRSFIGFLSFAFMVGMSTEIIGVNTGLLFGDYSYSSVMGIRIFGVPLTIGLNWFLLVYLTGGIFQNMIKNDLIAAVLASILMVILDLNLEIVAVELNFWQWHQESIPLLNYVTWFLVAFIIQMVYRKASFEKENPLHLTLFFNLLFFFAILAMLL</sequence>
<dbReference type="Pfam" id="PF04240">
    <property type="entry name" value="Caroten_synth"/>
    <property type="match status" value="1"/>
</dbReference>
<proteinExistence type="predicted"/>
<dbReference type="KEGG" id="cmr:Cycma_2039"/>
<accession>G0J137</accession>
<dbReference type="EMBL" id="CP002955">
    <property type="protein sequence ID" value="AEL25786.1"/>
    <property type="molecule type" value="Genomic_DNA"/>
</dbReference>
<feature type="transmembrane region" description="Helical" evidence="1">
    <location>
        <begin position="42"/>
        <end position="62"/>
    </location>
</feature>
<keyword evidence="3" id="KW-1185">Reference proteome</keyword>
<protein>
    <recommendedName>
        <fullName evidence="4">Carotenoid biosynthesis protein</fullName>
    </recommendedName>
</protein>
<evidence type="ECO:0008006" key="4">
    <source>
        <dbReference type="Google" id="ProtNLM"/>
    </source>
</evidence>
<feature type="transmembrane region" description="Helical" evidence="1">
    <location>
        <begin position="17"/>
        <end position="36"/>
    </location>
</feature>
<evidence type="ECO:0000256" key="1">
    <source>
        <dbReference type="SAM" id="Phobius"/>
    </source>
</evidence>
<reference evidence="3" key="1">
    <citation type="submission" date="2011-07" db="EMBL/GenBank/DDBJ databases">
        <title>The complete genome of Cyclobacterium marinum DSM 745.</title>
        <authorList>
            <person name="Lucas S."/>
            <person name="Han J."/>
            <person name="Lapidus A."/>
            <person name="Bruce D."/>
            <person name="Goodwin L."/>
            <person name="Pitluck S."/>
            <person name="Peters L."/>
            <person name="Kyrpides N."/>
            <person name="Mavromatis K."/>
            <person name="Ivanova N."/>
            <person name="Ovchinnikova G."/>
            <person name="Chertkov O."/>
            <person name="Detter J.C."/>
            <person name="Tapia R."/>
            <person name="Han C."/>
            <person name="Land M."/>
            <person name="Hauser L."/>
            <person name="Markowitz V."/>
            <person name="Cheng J.-F."/>
            <person name="Hugenholtz P."/>
            <person name="Woyke T."/>
            <person name="Wu D."/>
            <person name="Tindall B."/>
            <person name="Schuetze A."/>
            <person name="Brambilla E."/>
            <person name="Klenk H.-P."/>
            <person name="Eisen J.A."/>
        </authorList>
    </citation>
    <scope>NUCLEOTIDE SEQUENCE [LARGE SCALE GENOMIC DNA]</scope>
    <source>
        <strain evidence="3">ATCC 25205 / DSM 745 / LMG 13164 / NCIMB 1802</strain>
    </source>
</reference>
<keyword evidence="1" id="KW-0472">Membrane</keyword>
<feature type="transmembrane region" description="Helical" evidence="1">
    <location>
        <begin position="105"/>
        <end position="125"/>
    </location>
</feature>
<feature type="transmembrane region" description="Helical" evidence="1">
    <location>
        <begin position="69"/>
        <end position="93"/>
    </location>
</feature>